<dbReference type="GO" id="GO:1990904">
    <property type="term" value="C:ribonucleoprotein complex"/>
    <property type="evidence" value="ECO:0007669"/>
    <property type="project" value="UniProtKB-KW"/>
</dbReference>
<keyword evidence="3 6" id="KW-0694">RNA-binding</keyword>
<reference evidence="8 9" key="1">
    <citation type="submission" date="2015-12" db="EMBL/GenBank/DDBJ databases">
        <title>Genome sequence of Oceanibaculum pacificum MCCC 1A02656.</title>
        <authorList>
            <person name="Lu L."/>
            <person name="Lai Q."/>
            <person name="Shao Z."/>
            <person name="Qian P."/>
        </authorList>
    </citation>
    <scope>NUCLEOTIDE SEQUENCE [LARGE SCALE GENOMIC DNA]</scope>
    <source>
        <strain evidence="8 9">MCCC 1A02656</strain>
    </source>
</reference>
<dbReference type="RefSeq" id="WP_067559759.1">
    <property type="nucleotide sequence ID" value="NZ_LPXN01000159.1"/>
</dbReference>
<evidence type="ECO:0000256" key="7">
    <source>
        <dbReference type="RuleBase" id="RU003934"/>
    </source>
</evidence>
<protein>
    <recommendedName>
        <fullName evidence="6">Large ribosomal subunit protein uL23</fullName>
    </recommendedName>
</protein>
<dbReference type="AlphaFoldDB" id="A0A154VI51"/>
<dbReference type="PROSITE" id="PS00050">
    <property type="entry name" value="RIBOSOMAL_L23"/>
    <property type="match status" value="1"/>
</dbReference>
<dbReference type="InterPro" id="IPR013025">
    <property type="entry name" value="Ribosomal_uL23-like"/>
</dbReference>
<dbReference type="InterPro" id="IPR001014">
    <property type="entry name" value="Ribosomal_uL23_CS"/>
</dbReference>
<dbReference type="STRING" id="580166.AUP43_13995"/>
<dbReference type="PANTHER" id="PTHR11620">
    <property type="entry name" value="60S RIBOSOMAL PROTEIN L23A"/>
    <property type="match status" value="1"/>
</dbReference>
<comment type="function">
    <text evidence="6">One of the early assembly proteins it binds 23S rRNA. One of the proteins that surrounds the polypeptide exit tunnel on the outside of the ribosome. Forms the main docking site for trigger factor binding to the ribosome.</text>
</comment>
<keyword evidence="9" id="KW-1185">Reference proteome</keyword>
<dbReference type="EMBL" id="LPXN01000159">
    <property type="protein sequence ID" value="KZD01107.1"/>
    <property type="molecule type" value="Genomic_DNA"/>
</dbReference>
<organism evidence="8 9">
    <name type="scientific">Oceanibaculum pacificum</name>
    <dbReference type="NCBI Taxonomy" id="580166"/>
    <lineage>
        <taxon>Bacteria</taxon>
        <taxon>Pseudomonadati</taxon>
        <taxon>Pseudomonadota</taxon>
        <taxon>Alphaproteobacteria</taxon>
        <taxon>Rhodospirillales</taxon>
        <taxon>Oceanibaculaceae</taxon>
        <taxon>Oceanibaculum</taxon>
    </lineage>
</organism>
<evidence type="ECO:0000256" key="3">
    <source>
        <dbReference type="ARBA" id="ARBA00022884"/>
    </source>
</evidence>
<dbReference type="NCBIfam" id="NF004359">
    <property type="entry name" value="PRK05738.1-3"/>
    <property type="match status" value="1"/>
</dbReference>
<dbReference type="InterPro" id="IPR012678">
    <property type="entry name" value="Ribosomal_uL23/eL15/eS24_sf"/>
</dbReference>
<evidence type="ECO:0000256" key="4">
    <source>
        <dbReference type="ARBA" id="ARBA00022980"/>
    </source>
</evidence>
<name>A0A154VI51_9PROT</name>
<sequence>MSSLKPRNTKEVTLSKERMYEIIRSPIITEKATRGSEYNQVSFRVPLTATKPEIKVAIETLFEVKVTDVNTLRQKGKVKRFRGIVGQRSDVKKAIVTLAEGHSIDVTTGV</sequence>
<dbReference type="SUPFAM" id="SSF54189">
    <property type="entry name" value="Ribosomal proteins S24e, L23 and L15e"/>
    <property type="match status" value="1"/>
</dbReference>
<dbReference type="GO" id="GO:0005840">
    <property type="term" value="C:ribosome"/>
    <property type="evidence" value="ECO:0007669"/>
    <property type="project" value="UniProtKB-KW"/>
</dbReference>
<gene>
    <name evidence="6" type="primary">rplW</name>
    <name evidence="8" type="ORF">AUP43_13995</name>
</gene>
<dbReference type="HAMAP" id="MF_01369_B">
    <property type="entry name" value="Ribosomal_uL23_B"/>
    <property type="match status" value="1"/>
</dbReference>
<proteinExistence type="inferred from homology"/>
<dbReference type="NCBIfam" id="NF004360">
    <property type="entry name" value="PRK05738.1-5"/>
    <property type="match status" value="1"/>
</dbReference>
<dbReference type="Pfam" id="PF00276">
    <property type="entry name" value="Ribosomal_L23"/>
    <property type="match status" value="1"/>
</dbReference>
<keyword evidence="4 6" id="KW-0689">Ribosomal protein</keyword>
<evidence type="ECO:0000256" key="1">
    <source>
        <dbReference type="ARBA" id="ARBA00006700"/>
    </source>
</evidence>
<evidence type="ECO:0000256" key="6">
    <source>
        <dbReference type="HAMAP-Rule" id="MF_01369"/>
    </source>
</evidence>
<dbReference type="GO" id="GO:0003735">
    <property type="term" value="F:structural constituent of ribosome"/>
    <property type="evidence" value="ECO:0007669"/>
    <property type="project" value="InterPro"/>
</dbReference>
<dbReference type="OrthoDB" id="9793353at2"/>
<dbReference type="GO" id="GO:0019843">
    <property type="term" value="F:rRNA binding"/>
    <property type="evidence" value="ECO:0007669"/>
    <property type="project" value="UniProtKB-UniRule"/>
</dbReference>
<dbReference type="GO" id="GO:0006412">
    <property type="term" value="P:translation"/>
    <property type="evidence" value="ECO:0007669"/>
    <property type="project" value="UniProtKB-UniRule"/>
</dbReference>
<dbReference type="NCBIfam" id="NF004363">
    <property type="entry name" value="PRK05738.2-4"/>
    <property type="match status" value="1"/>
</dbReference>
<dbReference type="Gene3D" id="3.30.70.330">
    <property type="match status" value="1"/>
</dbReference>
<keyword evidence="2 6" id="KW-0699">rRNA-binding</keyword>
<comment type="subunit">
    <text evidence="6">Part of the 50S ribosomal subunit. Contacts protein L29, and trigger factor when it is bound to the ribosome.</text>
</comment>
<dbReference type="FunFam" id="3.30.70.330:FF:000001">
    <property type="entry name" value="50S ribosomal protein L23"/>
    <property type="match status" value="1"/>
</dbReference>
<evidence type="ECO:0000313" key="8">
    <source>
        <dbReference type="EMBL" id="KZD01107.1"/>
    </source>
</evidence>
<evidence type="ECO:0000313" key="9">
    <source>
        <dbReference type="Proteomes" id="UP000076400"/>
    </source>
</evidence>
<accession>A0A154VI51</accession>
<keyword evidence="5 6" id="KW-0687">Ribonucleoprotein</keyword>
<dbReference type="Proteomes" id="UP000076400">
    <property type="component" value="Unassembled WGS sequence"/>
</dbReference>
<evidence type="ECO:0000256" key="2">
    <source>
        <dbReference type="ARBA" id="ARBA00022730"/>
    </source>
</evidence>
<dbReference type="InterPro" id="IPR012677">
    <property type="entry name" value="Nucleotide-bd_a/b_plait_sf"/>
</dbReference>
<comment type="similarity">
    <text evidence="1 6 7">Belongs to the universal ribosomal protein uL23 family.</text>
</comment>
<comment type="caution">
    <text evidence="8">The sequence shown here is derived from an EMBL/GenBank/DDBJ whole genome shotgun (WGS) entry which is preliminary data.</text>
</comment>
<evidence type="ECO:0000256" key="5">
    <source>
        <dbReference type="ARBA" id="ARBA00023274"/>
    </source>
</evidence>